<proteinExistence type="predicted"/>
<evidence type="ECO:0000313" key="1">
    <source>
        <dbReference type="EMBL" id="GFY05109.1"/>
    </source>
</evidence>
<accession>A0A8X6VF43</accession>
<sequence>MATVFLDQHGVLPVDLMPQEHRSIQEPTALLYGSFEEHSKTNGAAGCQKMFCSSTITHGLILLERLGS</sequence>
<comment type="caution">
    <text evidence="1">The sequence shown here is derived from an EMBL/GenBank/DDBJ whole genome shotgun (WGS) entry which is preliminary data.</text>
</comment>
<dbReference type="Proteomes" id="UP000887159">
    <property type="component" value="Unassembled WGS sequence"/>
</dbReference>
<organism evidence="1 2">
    <name type="scientific">Trichonephila clavipes</name>
    <name type="common">Golden silk orbweaver</name>
    <name type="synonym">Nephila clavipes</name>
    <dbReference type="NCBI Taxonomy" id="2585209"/>
    <lineage>
        <taxon>Eukaryota</taxon>
        <taxon>Metazoa</taxon>
        <taxon>Ecdysozoa</taxon>
        <taxon>Arthropoda</taxon>
        <taxon>Chelicerata</taxon>
        <taxon>Arachnida</taxon>
        <taxon>Araneae</taxon>
        <taxon>Araneomorphae</taxon>
        <taxon>Entelegynae</taxon>
        <taxon>Araneoidea</taxon>
        <taxon>Nephilidae</taxon>
        <taxon>Trichonephila</taxon>
    </lineage>
</organism>
<name>A0A8X6VF43_TRICX</name>
<keyword evidence="2" id="KW-1185">Reference proteome</keyword>
<protein>
    <submittedName>
        <fullName evidence="1">Uncharacterized protein</fullName>
    </submittedName>
</protein>
<evidence type="ECO:0000313" key="2">
    <source>
        <dbReference type="Proteomes" id="UP000887159"/>
    </source>
</evidence>
<dbReference type="AlphaFoldDB" id="A0A8X6VF43"/>
<gene>
    <name evidence="1" type="ORF">TNCV_3269811</name>
</gene>
<dbReference type="EMBL" id="BMAU01021249">
    <property type="protein sequence ID" value="GFY05109.1"/>
    <property type="molecule type" value="Genomic_DNA"/>
</dbReference>
<reference evidence="1" key="1">
    <citation type="submission" date="2020-08" db="EMBL/GenBank/DDBJ databases">
        <title>Multicomponent nature underlies the extraordinary mechanical properties of spider dragline silk.</title>
        <authorList>
            <person name="Kono N."/>
            <person name="Nakamura H."/>
            <person name="Mori M."/>
            <person name="Yoshida Y."/>
            <person name="Ohtoshi R."/>
            <person name="Malay A.D."/>
            <person name="Moran D.A.P."/>
            <person name="Tomita M."/>
            <person name="Numata K."/>
            <person name="Arakawa K."/>
        </authorList>
    </citation>
    <scope>NUCLEOTIDE SEQUENCE</scope>
</reference>